<evidence type="ECO:0000256" key="4">
    <source>
        <dbReference type="SAM" id="MobiDB-lite"/>
    </source>
</evidence>
<evidence type="ECO:0000256" key="1">
    <source>
        <dbReference type="ARBA" id="ARBA00023015"/>
    </source>
</evidence>
<comment type="caution">
    <text evidence="6">The sequence shown here is derived from an EMBL/GenBank/DDBJ whole genome shotgun (WGS) entry which is preliminary data.</text>
</comment>
<keyword evidence="3" id="KW-0539">Nucleus</keyword>
<dbReference type="Proteomes" id="UP000708208">
    <property type="component" value="Unassembled WGS sequence"/>
</dbReference>
<keyword evidence="1" id="KW-0805">Transcription regulation</keyword>
<dbReference type="PROSITE" id="PS51516">
    <property type="entry name" value="SOX_C"/>
    <property type="match status" value="1"/>
</dbReference>
<evidence type="ECO:0000313" key="6">
    <source>
        <dbReference type="EMBL" id="CAG7646793.1"/>
    </source>
</evidence>
<feature type="compositionally biased region" description="Polar residues" evidence="4">
    <location>
        <begin position="11"/>
        <end position="23"/>
    </location>
</feature>
<gene>
    <name evidence="6" type="ORF">AFUS01_LOCUS600</name>
</gene>
<dbReference type="EMBL" id="CAJVCH010002992">
    <property type="protein sequence ID" value="CAG7646793.1"/>
    <property type="molecule type" value="Genomic_DNA"/>
</dbReference>
<feature type="compositionally biased region" description="Basic and acidic residues" evidence="4">
    <location>
        <begin position="1"/>
        <end position="10"/>
    </location>
</feature>
<feature type="domain" description="Sox C-terminal" evidence="5">
    <location>
        <begin position="45"/>
        <end position="131"/>
    </location>
</feature>
<feature type="compositionally biased region" description="Polar residues" evidence="4">
    <location>
        <begin position="35"/>
        <end position="50"/>
    </location>
</feature>
<protein>
    <recommendedName>
        <fullName evidence="5">Sox C-terminal domain-containing protein</fullName>
    </recommendedName>
</protein>
<feature type="region of interest" description="Disordered" evidence="4">
    <location>
        <begin position="1"/>
        <end position="50"/>
    </location>
</feature>
<evidence type="ECO:0000313" key="7">
    <source>
        <dbReference type="Proteomes" id="UP000708208"/>
    </source>
</evidence>
<proteinExistence type="predicted"/>
<evidence type="ECO:0000256" key="2">
    <source>
        <dbReference type="ARBA" id="ARBA00023163"/>
    </source>
</evidence>
<dbReference type="InterPro" id="IPR021934">
    <property type="entry name" value="Sox_C"/>
</dbReference>
<accession>A0A8J2IZ01</accession>
<evidence type="ECO:0000256" key="3">
    <source>
        <dbReference type="ARBA" id="ARBA00023242"/>
    </source>
</evidence>
<organism evidence="6 7">
    <name type="scientific">Allacma fusca</name>
    <dbReference type="NCBI Taxonomy" id="39272"/>
    <lineage>
        <taxon>Eukaryota</taxon>
        <taxon>Metazoa</taxon>
        <taxon>Ecdysozoa</taxon>
        <taxon>Arthropoda</taxon>
        <taxon>Hexapoda</taxon>
        <taxon>Collembola</taxon>
        <taxon>Symphypleona</taxon>
        <taxon>Sminthuridae</taxon>
        <taxon>Allacma</taxon>
    </lineage>
</organism>
<keyword evidence="2" id="KW-0804">Transcription</keyword>
<name>A0A8J2IZ01_9HEXA</name>
<evidence type="ECO:0000259" key="5">
    <source>
        <dbReference type="PROSITE" id="PS51516"/>
    </source>
</evidence>
<feature type="region of interest" description="Disordered" evidence="4">
    <location>
        <begin position="78"/>
        <end position="131"/>
    </location>
</feature>
<keyword evidence="7" id="KW-1185">Reference proteome</keyword>
<sequence length="131" mass="13559">MKDGGDKSDSESGFNHSDLSSNDGFVDMPEMAAPQTPSQHGTYVGSTSPYNIGHDSAGSIHHFPHFTPDGIPVYPPLGVNGGGNPVLSSSPVGAGGDIGPVPNGPHPSYQDYPPSPASWLSDVDSNPNQQY</sequence>
<dbReference type="AlphaFoldDB" id="A0A8J2IZ01"/>
<reference evidence="6" key="1">
    <citation type="submission" date="2021-06" db="EMBL/GenBank/DDBJ databases">
        <authorList>
            <person name="Hodson N. C."/>
            <person name="Mongue J. A."/>
            <person name="Jaron S. K."/>
        </authorList>
    </citation>
    <scope>NUCLEOTIDE SEQUENCE</scope>
</reference>